<feature type="region of interest" description="Disordered" evidence="1">
    <location>
        <begin position="333"/>
        <end position="361"/>
    </location>
</feature>
<organism evidence="3">
    <name type="scientific">Diabrotica virgifera virgifera</name>
    <name type="common">western corn rootworm</name>
    <dbReference type="NCBI Taxonomy" id="50390"/>
    <lineage>
        <taxon>Eukaryota</taxon>
        <taxon>Metazoa</taxon>
        <taxon>Ecdysozoa</taxon>
        <taxon>Arthropoda</taxon>
        <taxon>Hexapoda</taxon>
        <taxon>Insecta</taxon>
        <taxon>Pterygota</taxon>
        <taxon>Neoptera</taxon>
        <taxon>Endopterygota</taxon>
        <taxon>Coleoptera</taxon>
        <taxon>Polyphaga</taxon>
        <taxon>Cucujiformia</taxon>
        <taxon>Chrysomeloidea</taxon>
        <taxon>Chrysomelidae</taxon>
        <taxon>Galerucinae</taxon>
        <taxon>Diabroticina</taxon>
        <taxon>Diabroticites</taxon>
        <taxon>Diabrotica</taxon>
    </lineage>
</organism>
<proteinExistence type="predicted"/>
<dbReference type="RefSeq" id="XP_028146974.1">
    <property type="nucleotide sequence ID" value="XM_028291173.1"/>
</dbReference>
<dbReference type="FunCoup" id="A0A6P7GCD3">
    <property type="interactions" value="1"/>
</dbReference>
<keyword evidence="2" id="KW-0732">Signal</keyword>
<gene>
    <name evidence="3" type="primary">LOC114340438</name>
</gene>
<evidence type="ECO:0000313" key="3">
    <source>
        <dbReference type="RefSeq" id="XP_028146974.1"/>
    </source>
</evidence>
<protein>
    <submittedName>
        <fullName evidence="3">Uncharacterized protein LOC114340438</fullName>
    </submittedName>
</protein>
<feature type="signal peptide" evidence="2">
    <location>
        <begin position="1"/>
        <end position="19"/>
    </location>
</feature>
<accession>A0A6P7GCD3</accession>
<evidence type="ECO:0000256" key="1">
    <source>
        <dbReference type="SAM" id="MobiDB-lite"/>
    </source>
</evidence>
<evidence type="ECO:0000256" key="2">
    <source>
        <dbReference type="SAM" id="SignalP"/>
    </source>
</evidence>
<name>A0A6P7GCD3_DIAVI</name>
<sequence length="361" mass="39932">MRGTLAVIALLGYLCCTTALPATSKQIDDDIELFSPKETHVEQPVIDTDAGFGFDGFSNHFSGLFDNFESILTKIKQQMDQLMNSFPVFRTGNSTGDFPDFPNFGGDLPQIPQFGDIDLSKGNTTSETKIIDGHKVVINNTQYHKDGENGSAFFQVRVIDVQPTEAEDATASANAMPKDREDVENSIDNEIIKNKEAVYYQPLDLDELDSGSKFRPTGLSYLVDNSEWDDLNKIESIDDNALNFNGNQPEFDLSRDTYVNELLAKSGAPVNPDAEIIKPIRVSTQRVQPDAEIIKPIRVSTQGVQPLISSSEKPYDLSRDTYVNEILAKSGATTNSDAEVFETSPKASTEAPMLIRFQPKR</sequence>
<reference evidence="3" key="1">
    <citation type="submission" date="2025-08" db="UniProtKB">
        <authorList>
            <consortium name="RefSeq"/>
        </authorList>
    </citation>
    <scope>IDENTIFICATION</scope>
</reference>
<dbReference type="InParanoid" id="A0A6P7GCD3"/>
<dbReference type="AlphaFoldDB" id="A0A6P7GCD3"/>
<feature type="chain" id="PRO_5027917703" evidence="2">
    <location>
        <begin position="20"/>
        <end position="361"/>
    </location>
</feature>